<proteinExistence type="predicted"/>
<sequence length="249" mass="28292">MLNFIKSENYKLLKSKGLYITYAICIALVIAAAFILNFSAHRGGYFPYYRTDFYLSNVLGMGVLLIIIGSIINSLLTNNESQKLLKQTVSFGISRTNIYFGKLFITFLYFLLLCLIGTVVMILMSYWLLPRNDAAVTDFLLALINLAPLLIGGFALAHALNISGIKDYLAGLLLVAIFLMSSSLFYVLYKLHDAFKFLYDYSPKVLMDRILSEYMDDHVILSADYWITGLILTIVSIAISYYYFRKKNL</sequence>
<dbReference type="Pfam" id="PF12730">
    <property type="entry name" value="ABC2_membrane_4"/>
    <property type="match status" value="1"/>
</dbReference>
<evidence type="ECO:0000313" key="3">
    <source>
        <dbReference type="Proteomes" id="UP000295328"/>
    </source>
</evidence>
<reference evidence="2 3" key="1">
    <citation type="submission" date="2019-01" db="EMBL/GenBank/DDBJ databases">
        <title>Draft genome sequences of the type strains of six Macrococcus species.</title>
        <authorList>
            <person name="Mazhar S."/>
            <person name="Altermann E."/>
            <person name="Hill C."/>
            <person name="Mcauliffe O."/>
        </authorList>
    </citation>
    <scope>NUCLEOTIDE SEQUENCE [LARGE SCALE GENOMIC DNA]</scope>
    <source>
        <strain evidence="2 3">CCM4809</strain>
    </source>
</reference>
<feature type="transmembrane region" description="Helical" evidence="1">
    <location>
        <begin position="169"/>
        <end position="189"/>
    </location>
</feature>
<evidence type="ECO:0000313" key="2">
    <source>
        <dbReference type="EMBL" id="TDM02754.1"/>
    </source>
</evidence>
<keyword evidence="3" id="KW-1185">Reference proteome</keyword>
<evidence type="ECO:0008006" key="4">
    <source>
        <dbReference type="Google" id="ProtNLM"/>
    </source>
</evidence>
<organism evidence="2 3">
    <name type="scientific">Macrococcus hajekii</name>
    <dbReference type="NCBI Taxonomy" id="198482"/>
    <lineage>
        <taxon>Bacteria</taxon>
        <taxon>Bacillati</taxon>
        <taxon>Bacillota</taxon>
        <taxon>Bacilli</taxon>
        <taxon>Bacillales</taxon>
        <taxon>Staphylococcaceae</taxon>
        <taxon>Macrococcus</taxon>
    </lineage>
</organism>
<comment type="caution">
    <text evidence="2">The sequence shown here is derived from an EMBL/GenBank/DDBJ whole genome shotgun (WGS) entry which is preliminary data.</text>
</comment>
<feature type="transmembrane region" description="Helical" evidence="1">
    <location>
        <begin position="20"/>
        <end position="41"/>
    </location>
</feature>
<gene>
    <name evidence="2" type="ORF">ERX37_01300</name>
</gene>
<feature type="transmembrane region" description="Helical" evidence="1">
    <location>
        <begin position="225"/>
        <end position="244"/>
    </location>
</feature>
<dbReference type="RefSeq" id="WP_133428843.1">
    <property type="nucleotide sequence ID" value="NZ_BMCC01000002.1"/>
</dbReference>
<keyword evidence="1" id="KW-0472">Membrane</keyword>
<feature type="transmembrane region" description="Helical" evidence="1">
    <location>
        <begin position="139"/>
        <end position="157"/>
    </location>
</feature>
<dbReference type="EMBL" id="SCWE01000001">
    <property type="protein sequence ID" value="TDM02754.1"/>
    <property type="molecule type" value="Genomic_DNA"/>
</dbReference>
<dbReference type="Proteomes" id="UP000295328">
    <property type="component" value="Unassembled WGS sequence"/>
</dbReference>
<evidence type="ECO:0000256" key="1">
    <source>
        <dbReference type="SAM" id="Phobius"/>
    </source>
</evidence>
<feature type="transmembrane region" description="Helical" evidence="1">
    <location>
        <begin position="53"/>
        <end position="76"/>
    </location>
</feature>
<keyword evidence="1" id="KW-0812">Transmembrane</keyword>
<name>A0A4R6BLS2_9STAP</name>
<dbReference type="OrthoDB" id="1707305at2"/>
<keyword evidence="1" id="KW-1133">Transmembrane helix</keyword>
<accession>A0A4R6BLS2</accession>
<feature type="transmembrane region" description="Helical" evidence="1">
    <location>
        <begin position="103"/>
        <end position="127"/>
    </location>
</feature>
<protein>
    <recommendedName>
        <fullName evidence="4">ABC transporter permease</fullName>
    </recommendedName>
</protein>
<dbReference type="AlphaFoldDB" id="A0A4R6BLS2"/>